<evidence type="ECO:0000313" key="1">
    <source>
        <dbReference type="EMBL" id="KAK7501369.1"/>
    </source>
</evidence>
<reference evidence="1 2" key="1">
    <citation type="journal article" date="2023" name="Sci. Data">
        <title>Genome assembly of the Korean intertidal mud-creeper Batillaria attramentaria.</title>
        <authorList>
            <person name="Patra A.K."/>
            <person name="Ho P.T."/>
            <person name="Jun S."/>
            <person name="Lee S.J."/>
            <person name="Kim Y."/>
            <person name="Won Y.J."/>
        </authorList>
    </citation>
    <scope>NUCLEOTIDE SEQUENCE [LARGE SCALE GENOMIC DNA]</scope>
    <source>
        <strain evidence="1">Wonlab-2016</strain>
    </source>
</reference>
<name>A0ABD0LQS0_9CAEN</name>
<proteinExistence type="predicted"/>
<keyword evidence="2" id="KW-1185">Reference proteome</keyword>
<sequence>MGGRRERVCEREGAAKDEEAPMKVILFITECGVITDHSSLAVSPVRMLAQAGSECWFISGRLVSPSGGGLQVRYIADTAAVSGCQRVHIKPPLLSERPMSLDLFSAPTNVRLACTAGECENKSRGLDAVHVLLLLFSERASPVWKTFGDKRPWDARELGLAPSLRFVVVSGDPSHKIHSDTGRS</sequence>
<gene>
    <name evidence="1" type="ORF">BaRGS_00007494</name>
</gene>
<evidence type="ECO:0000313" key="2">
    <source>
        <dbReference type="Proteomes" id="UP001519460"/>
    </source>
</evidence>
<protein>
    <submittedName>
        <fullName evidence="1">Uncharacterized protein</fullName>
    </submittedName>
</protein>
<dbReference type="AlphaFoldDB" id="A0ABD0LQS0"/>
<organism evidence="1 2">
    <name type="scientific">Batillaria attramentaria</name>
    <dbReference type="NCBI Taxonomy" id="370345"/>
    <lineage>
        <taxon>Eukaryota</taxon>
        <taxon>Metazoa</taxon>
        <taxon>Spiralia</taxon>
        <taxon>Lophotrochozoa</taxon>
        <taxon>Mollusca</taxon>
        <taxon>Gastropoda</taxon>
        <taxon>Caenogastropoda</taxon>
        <taxon>Sorbeoconcha</taxon>
        <taxon>Cerithioidea</taxon>
        <taxon>Batillariidae</taxon>
        <taxon>Batillaria</taxon>
    </lineage>
</organism>
<accession>A0ABD0LQS0</accession>
<dbReference type="EMBL" id="JACVVK020000032">
    <property type="protein sequence ID" value="KAK7501369.1"/>
    <property type="molecule type" value="Genomic_DNA"/>
</dbReference>
<comment type="caution">
    <text evidence="1">The sequence shown here is derived from an EMBL/GenBank/DDBJ whole genome shotgun (WGS) entry which is preliminary data.</text>
</comment>
<dbReference type="Proteomes" id="UP001519460">
    <property type="component" value="Unassembled WGS sequence"/>
</dbReference>